<proteinExistence type="predicted"/>
<accession>N6ZQX7</accession>
<dbReference type="AlphaFoldDB" id="N6ZQX7"/>
<reference evidence="2 3" key="1">
    <citation type="submission" date="2012-09" db="EMBL/GenBank/DDBJ databases">
        <title>Draft Genome Sequences of 6 Strains from Genus Thauera.</title>
        <authorList>
            <person name="Liu B."/>
            <person name="Shapleigh J.P."/>
            <person name="Frostegard A.H."/>
        </authorList>
    </citation>
    <scope>NUCLEOTIDE SEQUENCE [LARGE SCALE GENOMIC DNA]</scope>
    <source>
        <strain evidence="2 3">B4P</strain>
    </source>
</reference>
<dbReference type="RefSeq" id="WP_004363561.1">
    <property type="nucleotide sequence ID" value="NZ_AMXF01000076.1"/>
</dbReference>
<comment type="caution">
    <text evidence="2">The sequence shown here is derived from an EMBL/GenBank/DDBJ whole genome shotgun (WGS) entry which is preliminary data.</text>
</comment>
<dbReference type="OrthoDB" id="9131875at2"/>
<evidence type="ECO:0000259" key="1">
    <source>
        <dbReference type="Pfam" id="PF00403"/>
    </source>
</evidence>
<organism evidence="2 3">
    <name type="scientific">Thauera phenylacetica B4P</name>
    <dbReference type="NCBI Taxonomy" id="1234382"/>
    <lineage>
        <taxon>Bacteria</taxon>
        <taxon>Pseudomonadati</taxon>
        <taxon>Pseudomonadota</taxon>
        <taxon>Betaproteobacteria</taxon>
        <taxon>Rhodocyclales</taxon>
        <taxon>Zoogloeaceae</taxon>
        <taxon>Thauera</taxon>
    </lineage>
</organism>
<dbReference type="Pfam" id="PF00403">
    <property type="entry name" value="HMA"/>
    <property type="match status" value="1"/>
</dbReference>
<evidence type="ECO:0000313" key="3">
    <source>
        <dbReference type="Proteomes" id="UP000013047"/>
    </source>
</evidence>
<dbReference type="GO" id="GO:0046872">
    <property type="term" value="F:metal ion binding"/>
    <property type="evidence" value="ECO:0007669"/>
    <property type="project" value="InterPro"/>
</dbReference>
<feature type="domain" description="HMA" evidence="1">
    <location>
        <begin position="44"/>
        <end position="75"/>
    </location>
</feature>
<dbReference type="CDD" id="cd00371">
    <property type="entry name" value="HMA"/>
    <property type="match status" value="1"/>
</dbReference>
<dbReference type="InterPro" id="IPR006121">
    <property type="entry name" value="HMA_dom"/>
</dbReference>
<name>N6ZQX7_9RHOO</name>
<evidence type="ECO:0000313" key="2">
    <source>
        <dbReference type="EMBL" id="ENO96892.1"/>
    </source>
</evidence>
<dbReference type="SUPFAM" id="SSF55008">
    <property type="entry name" value="HMA, heavy metal-associated domain"/>
    <property type="match status" value="1"/>
</dbReference>
<dbReference type="Gene3D" id="3.30.70.100">
    <property type="match status" value="1"/>
</dbReference>
<sequence>MVSFKELRGFLRDVRIAHHIRGRIRLKLDGRVVSIDVPRVEAGAFQTLLDRTPGVRSVQVNLLARSCTVHYDPEVIPEHAWGDFLAGAASEAAAVLERILHDSYREIGNAELR</sequence>
<dbReference type="Proteomes" id="UP000013047">
    <property type="component" value="Unassembled WGS sequence"/>
</dbReference>
<dbReference type="EMBL" id="AMXF01000076">
    <property type="protein sequence ID" value="ENO96892.1"/>
    <property type="molecule type" value="Genomic_DNA"/>
</dbReference>
<protein>
    <recommendedName>
        <fullName evidence="1">HMA domain-containing protein</fullName>
    </recommendedName>
</protein>
<keyword evidence="3" id="KW-1185">Reference proteome</keyword>
<dbReference type="InterPro" id="IPR036163">
    <property type="entry name" value="HMA_dom_sf"/>
</dbReference>
<gene>
    <name evidence="2" type="ORF">C667_11679</name>
</gene>